<evidence type="ECO:0000313" key="2">
    <source>
        <dbReference type="Proteomes" id="UP000198521"/>
    </source>
</evidence>
<name>A0A1H7G0F5_AQUAM</name>
<organism evidence="1 2">
    <name type="scientific">Aquimarina amphilecti</name>
    <dbReference type="NCBI Taxonomy" id="1038014"/>
    <lineage>
        <taxon>Bacteria</taxon>
        <taxon>Pseudomonadati</taxon>
        <taxon>Bacteroidota</taxon>
        <taxon>Flavobacteriia</taxon>
        <taxon>Flavobacteriales</taxon>
        <taxon>Flavobacteriaceae</taxon>
        <taxon>Aquimarina</taxon>
    </lineage>
</organism>
<proteinExistence type="predicted"/>
<dbReference type="AlphaFoldDB" id="A0A1H7G0F5"/>
<reference evidence="1 2" key="1">
    <citation type="submission" date="2016-10" db="EMBL/GenBank/DDBJ databases">
        <authorList>
            <person name="de Groot N.N."/>
        </authorList>
    </citation>
    <scope>NUCLEOTIDE SEQUENCE [LARGE SCALE GENOMIC DNA]</scope>
    <source>
        <strain evidence="1 2">DSM 25232</strain>
    </source>
</reference>
<protein>
    <submittedName>
        <fullName evidence="1">Uncharacterized protein</fullName>
    </submittedName>
</protein>
<sequence>MYTLFVTDTVNNHHVIKFERFEYNNLMELLINRLYDDIGACKGDLSC</sequence>
<evidence type="ECO:0000313" key="1">
    <source>
        <dbReference type="EMBL" id="SEK29155.1"/>
    </source>
</evidence>
<dbReference type="Proteomes" id="UP000198521">
    <property type="component" value="Unassembled WGS sequence"/>
</dbReference>
<gene>
    <name evidence="1" type="ORF">SAMN04487910_0177</name>
</gene>
<dbReference type="EMBL" id="FOAB01000001">
    <property type="protein sequence ID" value="SEK29155.1"/>
    <property type="molecule type" value="Genomic_DNA"/>
</dbReference>
<accession>A0A1H7G0F5</accession>
<keyword evidence="2" id="KW-1185">Reference proteome</keyword>